<organism evidence="1 2">
    <name type="scientific">Trichuris muris</name>
    <name type="common">Mouse whipworm</name>
    <dbReference type="NCBI Taxonomy" id="70415"/>
    <lineage>
        <taxon>Eukaryota</taxon>
        <taxon>Metazoa</taxon>
        <taxon>Ecdysozoa</taxon>
        <taxon>Nematoda</taxon>
        <taxon>Enoplea</taxon>
        <taxon>Dorylaimia</taxon>
        <taxon>Trichinellida</taxon>
        <taxon>Trichuridae</taxon>
        <taxon>Trichuris</taxon>
    </lineage>
</organism>
<accession>A0A5S6QXC9</accession>
<dbReference type="WBParaSite" id="TMUE_3000011788.1">
    <property type="protein sequence ID" value="TMUE_3000011788.1"/>
    <property type="gene ID" value="WBGene00294706"/>
</dbReference>
<name>A0A5S6QXC9_TRIMR</name>
<reference evidence="2" key="1">
    <citation type="submission" date="2019-12" db="UniProtKB">
        <authorList>
            <consortium name="WormBaseParasite"/>
        </authorList>
    </citation>
    <scope>IDENTIFICATION</scope>
</reference>
<sequence length="94" mass="10467">MSDSDLSEMGCSDGRGSRCSWVVAKTGADDVAASRSIITRSAIRASSGRYSLTYRSFKSQSYTVICSLYRELSWRCGEKTLRTYAMTTMQYDGM</sequence>
<keyword evidence="1" id="KW-1185">Reference proteome</keyword>
<evidence type="ECO:0000313" key="2">
    <source>
        <dbReference type="WBParaSite" id="TMUE_3000011788.1"/>
    </source>
</evidence>
<protein>
    <submittedName>
        <fullName evidence="2">Uncharacterized protein</fullName>
    </submittedName>
</protein>
<dbReference type="Proteomes" id="UP000046395">
    <property type="component" value="Unassembled WGS sequence"/>
</dbReference>
<proteinExistence type="predicted"/>
<dbReference type="AlphaFoldDB" id="A0A5S6QXC9"/>
<evidence type="ECO:0000313" key="1">
    <source>
        <dbReference type="Proteomes" id="UP000046395"/>
    </source>
</evidence>